<dbReference type="InterPro" id="IPR012310">
    <property type="entry name" value="DNA_ligase_ATP-dep_cent"/>
</dbReference>
<dbReference type="CDD" id="cd07971">
    <property type="entry name" value="OBF_DNA_ligase_LigD"/>
    <property type="match status" value="1"/>
</dbReference>
<evidence type="ECO:0000259" key="5">
    <source>
        <dbReference type="PROSITE" id="PS50160"/>
    </source>
</evidence>
<dbReference type="AlphaFoldDB" id="A0A414ASX0"/>
<protein>
    <recommendedName>
        <fullName evidence="2">DNA ligase (ATP)</fullName>
        <ecNumber evidence="2">6.5.1.1</ecNumber>
    </recommendedName>
</protein>
<dbReference type="GO" id="GO:0006281">
    <property type="term" value="P:DNA repair"/>
    <property type="evidence" value="ECO:0007669"/>
    <property type="project" value="InterPro"/>
</dbReference>
<comment type="caution">
    <text evidence="6">The sequence shown here is derived from an EMBL/GenBank/DDBJ whole genome shotgun (WGS) entry which is preliminary data.</text>
</comment>
<dbReference type="PROSITE" id="PS50160">
    <property type="entry name" value="DNA_LIGASE_A3"/>
    <property type="match status" value="1"/>
</dbReference>
<name>A0A414ASX0_9FIRM</name>
<evidence type="ECO:0000256" key="2">
    <source>
        <dbReference type="ARBA" id="ARBA00012727"/>
    </source>
</evidence>
<proteinExistence type="inferred from homology"/>
<evidence type="ECO:0000256" key="1">
    <source>
        <dbReference type="ARBA" id="ARBA00007572"/>
    </source>
</evidence>
<dbReference type="SUPFAM" id="SSF50249">
    <property type="entry name" value="Nucleic acid-binding proteins"/>
    <property type="match status" value="1"/>
</dbReference>
<accession>A0A414ASX0</accession>
<dbReference type="GO" id="GO:0005524">
    <property type="term" value="F:ATP binding"/>
    <property type="evidence" value="ECO:0007669"/>
    <property type="project" value="InterPro"/>
</dbReference>
<reference evidence="6 7" key="1">
    <citation type="submission" date="2018-08" db="EMBL/GenBank/DDBJ databases">
        <title>A genome reference for cultivated species of the human gut microbiota.</title>
        <authorList>
            <person name="Zou Y."/>
            <person name="Xue W."/>
            <person name="Luo G."/>
        </authorList>
    </citation>
    <scope>NUCLEOTIDE SEQUENCE [LARGE SCALE GENOMIC DNA]</scope>
    <source>
        <strain evidence="6 7">AM35-14</strain>
    </source>
</reference>
<dbReference type="Gene3D" id="2.40.50.140">
    <property type="entry name" value="Nucleic acid-binding proteins"/>
    <property type="match status" value="1"/>
</dbReference>
<dbReference type="Gene3D" id="3.30.1490.70">
    <property type="match status" value="1"/>
</dbReference>
<feature type="domain" description="ATP-dependent DNA ligase family profile" evidence="5">
    <location>
        <begin position="117"/>
        <end position="236"/>
    </location>
</feature>
<comment type="similarity">
    <text evidence="1">Belongs to the ATP-dependent DNA ligase family.</text>
</comment>
<dbReference type="Pfam" id="PF04679">
    <property type="entry name" value="DNA_ligase_A_C"/>
    <property type="match status" value="1"/>
</dbReference>
<dbReference type="Pfam" id="PF01068">
    <property type="entry name" value="DNA_ligase_A_M"/>
    <property type="match status" value="1"/>
</dbReference>
<dbReference type="EC" id="6.5.1.1" evidence="2"/>
<gene>
    <name evidence="6" type="ORF">DW839_18175</name>
</gene>
<dbReference type="InterPro" id="IPR012309">
    <property type="entry name" value="DNA_ligase_ATP-dep_C"/>
</dbReference>
<dbReference type="InterPro" id="IPR012340">
    <property type="entry name" value="NA-bd_OB-fold"/>
</dbReference>
<dbReference type="CDD" id="cd07906">
    <property type="entry name" value="Adenylation_DNA_ligase_LigD_LigC"/>
    <property type="match status" value="1"/>
</dbReference>
<organism evidence="6 7">
    <name type="scientific">Enterocloster bolteae</name>
    <dbReference type="NCBI Taxonomy" id="208479"/>
    <lineage>
        <taxon>Bacteria</taxon>
        <taxon>Bacillati</taxon>
        <taxon>Bacillota</taxon>
        <taxon>Clostridia</taxon>
        <taxon>Lachnospirales</taxon>
        <taxon>Lachnospiraceae</taxon>
        <taxon>Enterocloster</taxon>
    </lineage>
</organism>
<comment type="catalytic activity">
    <reaction evidence="4">
        <text>ATP + (deoxyribonucleotide)n-3'-hydroxyl + 5'-phospho-(deoxyribonucleotide)m = (deoxyribonucleotide)n+m + AMP + diphosphate.</text>
        <dbReference type="EC" id="6.5.1.1"/>
    </reaction>
</comment>
<dbReference type="Proteomes" id="UP000283975">
    <property type="component" value="Unassembled WGS sequence"/>
</dbReference>
<dbReference type="InterPro" id="IPR050191">
    <property type="entry name" value="ATP-dep_DNA_ligase"/>
</dbReference>
<dbReference type="PANTHER" id="PTHR45674:SF4">
    <property type="entry name" value="DNA LIGASE 1"/>
    <property type="match status" value="1"/>
</dbReference>
<dbReference type="PANTHER" id="PTHR45674">
    <property type="entry name" value="DNA LIGASE 1/3 FAMILY MEMBER"/>
    <property type="match status" value="1"/>
</dbReference>
<evidence type="ECO:0000313" key="6">
    <source>
        <dbReference type="EMBL" id="RHC54626.1"/>
    </source>
</evidence>
<dbReference type="SUPFAM" id="SSF56091">
    <property type="entry name" value="DNA ligase/mRNA capping enzyme, catalytic domain"/>
    <property type="match status" value="1"/>
</dbReference>
<evidence type="ECO:0000256" key="3">
    <source>
        <dbReference type="ARBA" id="ARBA00022598"/>
    </source>
</evidence>
<keyword evidence="3 6" id="KW-0436">Ligase</keyword>
<dbReference type="EMBL" id="QSHZ01000020">
    <property type="protein sequence ID" value="RHC54626.1"/>
    <property type="molecule type" value="Genomic_DNA"/>
</dbReference>
<dbReference type="GO" id="GO:0003910">
    <property type="term" value="F:DNA ligase (ATP) activity"/>
    <property type="evidence" value="ECO:0007669"/>
    <property type="project" value="UniProtKB-EC"/>
</dbReference>
<dbReference type="Gene3D" id="3.30.470.30">
    <property type="entry name" value="DNA ligase/mRNA capping enzyme"/>
    <property type="match status" value="1"/>
</dbReference>
<evidence type="ECO:0000313" key="7">
    <source>
        <dbReference type="Proteomes" id="UP000283975"/>
    </source>
</evidence>
<dbReference type="GO" id="GO:0006310">
    <property type="term" value="P:DNA recombination"/>
    <property type="evidence" value="ECO:0007669"/>
    <property type="project" value="InterPro"/>
</dbReference>
<evidence type="ECO:0000256" key="4">
    <source>
        <dbReference type="ARBA" id="ARBA00034003"/>
    </source>
</evidence>
<sequence length="312" mass="36191">MMDIFDKKGIKPMLIAEMVDPFDSDDYIYELKLDGMRCIAYFNDSSVDFRNKRDFKLLPRFQELKDIYKNIKHKCILDGELAVIVNGVPVFSILQRRSILNDPFKIELASKMNPAIFVAFDVIYFDGDVVVDKPLIERKKLLEECFAEESSKIAYSRYIEEHGIKLFELAKQQHLEGIVAKKKDSLYWFGKETRDWVKIKVMTDEDFVLCGYILKPNNMTSFVIGQYDGSELVYKGHITLGASLRKLNEYKYSIINHSPFEHTPPGNEKAVWLAPELVCIVEYMPDESIERRQAVLKGIRDDKLPMECQVGE</sequence>